<dbReference type="AlphaFoldDB" id="A0A329R3Q8"/>
<evidence type="ECO:0000256" key="1">
    <source>
        <dbReference type="ARBA" id="ARBA00023015"/>
    </source>
</evidence>
<sequence>MVRMTEQLPFISETSSLPLLSSMCRVRRGEHFRVQGKTVSRPMLCLILQGDGVLVLNDTVYNAEAHQLYVLKPGTTIEAAARSAVTEFIILSMDTVCLQQVRGRWKMSSSSGFPLDWETGRLMVRHDQLATARFEQLYEAYRGVHPDHFISIHSQLHELLQYLSENRLEENYEKVDPALERSIMYMRRFMSEGISMDQLAKIAGLTPSSYSRSFKKAKGMSPTDYLNRLRIDEAKKQLKQESCALKDVAVSVGYGNEYYFSRKFKQTLGIAPSLYMKKDQIRVATASRIGLHENLSSLGLHPVAAMDGFHDRELDEFEQQQRLALQLEKLRQAKPDLIIGDFYHQSFYDKLKSIAPTVILDQTHDWKDNHLRIAELVGRDQQGLQNFKQLELRNLDIGLRLKHHFGQERIMLMQVTNQSIRLQDNTEHPLYRLIYGELGLNPAQIISTDIITDEYAADSIPMLDTDHLLINRVSNAPAREKLFRRMKQTTAWNRSPAVLKGNVHDISDWSVLCWSPSGRHQIMDELEQIVLQLETLSHVGLIGQL</sequence>
<dbReference type="SUPFAM" id="SSF53807">
    <property type="entry name" value="Helical backbone' metal receptor"/>
    <property type="match status" value="1"/>
</dbReference>
<dbReference type="PROSITE" id="PS00041">
    <property type="entry name" value="HTH_ARAC_FAMILY_1"/>
    <property type="match status" value="1"/>
</dbReference>
<dbReference type="PANTHER" id="PTHR43280:SF2">
    <property type="entry name" value="HTH-TYPE TRANSCRIPTIONAL REGULATOR EXSA"/>
    <property type="match status" value="1"/>
</dbReference>
<comment type="caution">
    <text evidence="6">The sequence shown here is derived from an EMBL/GenBank/DDBJ whole genome shotgun (WGS) entry which is preliminary data.</text>
</comment>
<dbReference type="GO" id="GO:0003700">
    <property type="term" value="F:DNA-binding transcription factor activity"/>
    <property type="evidence" value="ECO:0007669"/>
    <property type="project" value="InterPro"/>
</dbReference>
<gene>
    <name evidence="6" type="ORF">DC345_03015</name>
</gene>
<evidence type="ECO:0000256" key="2">
    <source>
        <dbReference type="ARBA" id="ARBA00023125"/>
    </source>
</evidence>
<dbReference type="Pfam" id="PF01497">
    <property type="entry name" value="Peripla_BP_2"/>
    <property type="match status" value="1"/>
</dbReference>
<evidence type="ECO:0000313" key="6">
    <source>
        <dbReference type="EMBL" id="RAW19121.1"/>
    </source>
</evidence>
<evidence type="ECO:0008006" key="8">
    <source>
        <dbReference type="Google" id="ProtNLM"/>
    </source>
</evidence>
<keyword evidence="2" id="KW-0238">DNA-binding</keyword>
<dbReference type="PROSITE" id="PS01124">
    <property type="entry name" value="HTH_ARAC_FAMILY_2"/>
    <property type="match status" value="1"/>
</dbReference>
<dbReference type="Gene3D" id="1.10.10.60">
    <property type="entry name" value="Homeodomain-like"/>
    <property type="match status" value="2"/>
</dbReference>
<dbReference type="PROSITE" id="PS50983">
    <property type="entry name" value="FE_B12_PBP"/>
    <property type="match status" value="1"/>
</dbReference>
<feature type="domain" description="Fe/B12 periplasmic-binding" evidence="5">
    <location>
        <begin position="283"/>
        <end position="537"/>
    </location>
</feature>
<dbReference type="Pfam" id="PF12833">
    <property type="entry name" value="HTH_18"/>
    <property type="match status" value="1"/>
</dbReference>
<dbReference type="InterPro" id="IPR018060">
    <property type="entry name" value="HTH_AraC"/>
</dbReference>
<keyword evidence="3" id="KW-0804">Transcription</keyword>
<dbReference type="PANTHER" id="PTHR43280">
    <property type="entry name" value="ARAC-FAMILY TRANSCRIPTIONAL REGULATOR"/>
    <property type="match status" value="1"/>
</dbReference>
<dbReference type="InterPro" id="IPR009057">
    <property type="entry name" value="Homeodomain-like_sf"/>
</dbReference>
<dbReference type="SUPFAM" id="SSF46689">
    <property type="entry name" value="Homeodomain-like"/>
    <property type="match status" value="2"/>
</dbReference>
<proteinExistence type="predicted"/>
<evidence type="ECO:0000313" key="7">
    <source>
        <dbReference type="Proteomes" id="UP000250642"/>
    </source>
</evidence>
<evidence type="ECO:0000256" key="3">
    <source>
        <dbReference type="ARBA" id="ARBA00023163"/>
    </source>
</evidence>
<name>A0A329R3Q8_9BACL</name>
<evidence type="ECO:0000259" key="4">
    <source>
        <dbReference type="PROSITE" id="PS01124"/>
    </source>
</evidence>
<dbReference type="EMBL" id="QEVW01000002">
    <property type="protein sequence ID" value="RAW19121.1"/>
    <property type="molecule type" value="Genomic_DNA"/>
</dbReference>
<keyword evidence="1" id="KW-0805">Transcription regulation</keyword>
<evidence type="ECO:0000259" key="5">
    <source>
        <dbReference type="PROSITE" id="PS50983"/>
    </source>
</evidence>
<dbReference type="InterPro" id="IPR002491">
    <property type="entry name" value="ABC_transptr_periplasmic_BD"/>
</dbReference>
<dbReference type="Proteomes" id="UP000250642">
    <property type="component" value="Unassembled WGS sequence"/>
</dbReference>
<dbReference type="GO" id="GO:0043565">
    <property type="term" value="F:sequence-specific DNA binding"/>
    <property type="evidence" value="ECO:0007669"/>
    <property type="project" value="InterPro"/>
</dbReference>
<protein>
    <recommendedName>
        <fullName evidence="8">AraC family transcriptional regulator</fullName>
    </recommendedName>
</protein>
<dbReference type="SMART" id="SM00342">
    <property type="entry name" value="HTH_ARAC"/>
    <property type="match status" value="1"/>
</dbReference>
<dbReference type="InterPro" id="IPR018062">
    <property type="entry name" value="HTH_AraC-typ_CS"/>
</dbReference>
<dbReference type="Gene3D" id="3.40.50.1980">
    <property type="entry name" value="Nitrogenase molybdenum iron protein domain"/>
    <property type="match status" value="2"/>
</dbReference>
<reference evidence="6 7" key="1">
    <citation type="submission" date="2018-04" db="EMBL/GenBank/DDBJ databases">
        <title>Paenibacillus taichungensis Genome sequencing and assembly.</title>
        <authorList>
            <person name="Xu J."/>
            <person name="Rensing C."/>
            <person name="Mazhar H.S."/>
        </authorList>
    </citation>
    <scope>NUCLEOTIDE SEQUENCE [LARGE SCALE GENOMIC DNA]</scope>
    <source>
        <strain evidence="6 7">NC1</strain>
    </source>
</reference>
<organism evidence="6 7">
    <name type="scientific">Paenibacillus taichungensis</name>
    <dbReference type="NCBI Taxonomy" id="484184"/>
    <lineage>
        <taxon>Bacteria</taxon>
        <taxon>Bacillati</taxon>
        <taxon>Bacillota</taxon>
        <taxon>Bacilli</taxon>
        <taxon>Bacillales</taxon>
        <taxon>Paenibacillaceae</taxon>
        <taxon>Paenibacillus</taxon>
    </lineage>
</organism>
<accession>A0A329R3Q8</accession>
<feature type="domain" description="HTH araC/xylS-type" evidence="4">
    <location>
        <begin position="180"/>
        <end position="278"/>
    </location>
</feature>